<evidence type="ECO:0000259" key="1">
    <source>
        <dbReference type="Pfam" id="PF06568"/>
    </source>
</evidence>
<keyword evidence="3" id="KW-1185">Reference proteome</keyword>
<evidence type="ECO:0000313" key="3">
    <source>
        <dbReference type="Proteomes" id="UP001596516"/>
    </source>
</evidence>
<dbReference type="RefSeq" id="WP_377405750.1">
    <property type="nucleotide sequence ID" value="NZ_JBHTFQ010000009.1"/>
</dbReference>
<feature type="domain" description="YjiS-like" evidence="1">
    <location>
        <begin position="27"/>
        <end position="63"/>
    </location>
</feature>
<comment type="caution">
    <text evidence="2">The sequence shown here is derived from an EMBL/GenBank/DDBJ whole genome shotgun (WGS) entry which is preliminary data.</text>
</comment>
<reference evidence="3" key="1">
    <citation type="journal article" date="2019" name="Int. J. Syst. Evol. Microbiol.">
        <title>The Global Catalogue of Microorganisms (GCM) 10K type strain sequencing project: providing services to taxonomists for standard genome sequencing and annotation.</title>
        <authorList>
            <consortium name="The Broad Institute Genomics Platform"/>
            <consortium name="The Broad Institute Genome Sequencing Center for Infectious Disease"/>
            <person name="Wu L."/>
            <person name="Ma J."/>
        </authorList>
    </citation>
    <scope>NUCLEOTIDE SEQUENCE [LARGE SCALE GENOMIC DNA]</scope>
    <source>
        <strain evidence="3">CGMCC 1.12750</strain>
    </source>
</reference>
<protein>
    <submittedName>
        <fullName evidence="2">DUF1127 domain-containing protein</fullName>
    </submittedName>
</protein>
<dbReference type="InterPro" id="IPR009506">
    <property type="entry name" value="YjiS-like"/>
</dbReference>
<sequence>MAAFETTRTAPFGAITALKIVQGFANLRERFVEWNDIRVTRNALSKLSDRELADIGISRGDIDSLGLMRHIRNS</sequence>
<proteinExistence type="predicted"/>
<dbReference type="Pfam" id="PF06568">
    <property type="entry name" value="YjiS-like"/>
    <property type="match status" value="1"/>
</dbReference>
<organism evidence="2 3">
    <name type="scientific">Plastorhodobacter daqingensis</name>
    <dbReference type="NCBI Taxonomy" id="1387281"/>
    <lineage>
        <taxon>Bacteria</taxon>
        <taxon>Pseudomonadati</taxon>
        <taxon>Pseudomonadota</taxon>
        <taxon>Alphaproteobacteria</taxon>
        <taxon>Rhodobacterales</taxon>
        <taxon>Paracoccaceae</taxon>
        <taxon>Plastorhodobacter</taxon>
    </lineage>
</organism>
<gene>
    <name evidence="2" type="ORF">ACFQXB_15705</name>
</gene>
<dbReference type="Proteomes" id="UP001596516">
    <property type="component" value="Unassembled WGS sequence"/>
</dbReference>
<name>A0ABW2URM4_9RHOB</name>
<dbReference type="EMBL" id="JBHTFQ010000009">
    <property type="protein sequence ID" value="MFC7705633.1"/>
    <property type="molecule type" value="Genomic_DNA"/>
</dbReference>
<accession>A0ABW2URM4</accession>
<evidence type="ECO:0000313" key="2">
    <source>
        <dbReference type="EMBL" id="MFC7705633.1"/>
    </source>
</evidence>